<organism evidence="1 2">
    <name type="scientific">Eiseniibacteriota bacterium</name>
    <dbReference type="NCBI Taxonomy" id="2212470"/>
    <lineage>
        <taxon>Bacteria</taxon>
        <taxon>Candidatus Eiseniibacteriota</taxon>
    </lineage>
</organism>
<protein>
    <submittedName>
        <fullName evidence="1">Uncharacterized protein</fullName>
    </submittedName>
</protein>
<dbReference type="PROSITE" id="PS51257">
    <property type="entry name" value="PROKAR_LIPOPROTEIN"/>
    <property type="match status" value="1"/>
</dbReference>
<dbReference type="EMBL" id="JAGQHS010000029">
    <property type="protein sequence ID" value="MCA9755669.1"/>
    <property type="molecule type" value="Genomic_DNA"/>
</dbReference>
<evidence type="ECO:0000313" key="2">
    <source>
        <dbReference type="Proteomes" id="UP000739538"/>
    </source>
</evidence>
<reference evidence="1" key="1">
    <citation type="submission" date="2020-04" db="EMBL/GenBank/DDBJ databases">
        <authorList>
            <person name="Zhang T."/>
        </authorList>
    </citation>
    <scope>NUCLEOTIDE SEQUENCE</scope>
    <source>
        <strain evidence="1">HKST-UBA02</strain>
    </source>
</reference>
<accession>A0A956NEY1</accession>
<sequence length="202" mass="21470">MMQGSVRFRFPGLIALGLVPMLWMGGAGCSSDSHPSTPPDEEPITTAMYVCSSWDPGQPTGTSVLLDAFWGTRDPEDPDIGPAPEFLGLVESLGGEVVHAYNLSMARIRIDPSVVPELDVNWAITVEEPALYPVDVFVGYDRDMDASEVVDLLESVGGTNIEPLTVLAGWIKATVPDESIPVIRASEGIRAVAGNGLACADE</sequence>
<gene>
    <name evidence="1" type="ORF">KDA27_07705</name>
</gene>
<evidence type="ECO:0000313" key="1">
    <source>
        <dbReference type="EMBL" id="MCA9755669.1"/>
    </source>
</evidence>
<dbReference type="AlphaFoldDB" id="A0A956NEY1"/>
<name>A0A956NEY1_UNCEI</name>
<comment type="caution">
    <text evidence="1">The sequence shown here is derived from an EMBL/GenBank/DDBJ whole genome shotgun (WGS) entry which is preliminary data.</text>
</comment>
<dbReference type="Proteomes" id="UP000739538">
    <property type="component" value="Unassembled WGS sequence"/>
</dbReference>
<reference evidence="1" key="2">
    <citation type="journal article" date="2021" name="Microbiome">
        <title>Successional dynamics and alternative stable states in a saline activated sludge microbial community over 9 years.</title>
        <authorList>
            <person name="Wang Y."/>
            <person name="Ye J."/>
            <person name="Ju F."/>
            <person name="Liu L."/>
            <person name="Boyd J.A."/>
            <person name="Deng Y."/>
            <person name="Parks D.H."/>
            <person name="Jiang X."/>
            <person name="Yin X."/>
            <person name="Woodcroft B.J."/>
            <person name="Tyson G.W."/>
            <person name="Hugenholtz P."/>
            <person name="Polz M.F."/>
            <person name="Zhang T."/>
        </authorList>
    </citation>
    <scope>NUCLEOTIDE SEQUENCE</scope>
    <source>
        <strain evidence="1">HKST-UBA02</strain>
    </source>
</reference>
<proteinExistence type="predicted"/>